<dbReference type="SUPFAM" id="SSF46785">
    <property type="entry name" value="Winged helix' DNA-binding domain"/>
    <property type="match status" value="1"/>
</dbReference>
<dbReference type="Gene3D" id="1.10.10.10">
    <property type="entry name" value="Winged helix-like DNA-binding domain superfamily/Winged helix DNA-binding domain"/>
    <property type="match status" value="1"/>
</dbReference>
<dbReference type="EMBL" id="JAGSCS010000008">
    <property type="protein sequence ID" value="MBR0576146.1"/>
    <property type="molecule type" value="Genomic_DNA"/>
</dbReference>
<evidence type="ECO:0000256" key="4">
    <source>
        <dbReference type="ARBA" id="ARBA00023163"/>
    </source>
</evidence>
<dbReference type="InterPro" id="IPR037171">
    <property type="entry name" value="NagB/RpiA_transferase-like"/>
</dbReference>
<dbReference type="AlphaFoldDB" id="A0A941HQ69"/>
<dbReference type="InterPro" id="IPR036388">
    <property type="entry name" value="WH-like_DNA-bd_sf"/>
</dbReference>
<evidence type="ECO:0000313" key="8">
    <source>
        <dbReference type="Proteomes" id="UP000675379"/>
    </source>
</evidence>
<dbReference type="InterPro" id="IPR007324">
    <property type="entry name" value="Sugar-bd_dom_put"/>
</dbReference>
<dbReference type="Pfam" id="PF21715">
    <property type="entry name" value="CggR_N"/>
    <property type="match status" value="1"/>
</dbReference>
<keyword evidence="3" id="KW-0238">DNA-binding</keyword>
<reference evidence="7" key="1">
    <citation type="submission" date="2021-04" db="EMBL/GenBank/DDBJ databases">
        <title>Proteiniclasticum sedimins sp. nov., an obligate anaerobic bacterium isolated from anaerobic sludge.</title>
        <authorList>
            <person name="Liu J."/>
        </authorList>
    </citation>
    <scope>NUCLEOTIDE SEQUENCE</scope>
    <source>
        <strain evidence="7">BAD-10</strain>
    </source>
</reference>
<feature type="domain" description="CggR N-terminal DNA binding" evidence="6">
    <location>
        <begin position="19"/>
        <end position="87"/>
    </location>
</feature>
<dbReference type="GO" id="GO:0030246">
    <property type="term" value="F:carbohydrate binding"/>
    <property type="evidence" value="ECO:0007669"/>
    <property type="project" value="InterPro"/>
</dbReference>
<dbReference type="GO" id="GO:0003677">
    <property type="term" value="F:DNA binding"/>
    <property type="evidence" value="ECO:0007669"/>
    <property type="project" value="UniProtKB-KW"/>
</dbReference>
<proteinExistence type="inferred from homology"/>
<feature type="domain" description="Sugar-binding" evidence="5">
    <location>
        <begin position="90"/>
        <end position="336"/>
    </location>
</feature>
<evidence type="ECO:0000259" key="5">
    <source>
        <dbReference type="Pfam" id="PF04198"/>
    </source>
</evidence>
<dbReference type="Proteomes" id="UP000675379">
    <property type="component" value="Unassembled WGS sequence"/>
</dbReference>
<sequence length="346" mass="38100">MNSFMKIQQKIIPEATALLERRYSILRTIFNSQPIGRRTLSAKLELGERIVRGDLDFFKSMDLIEVSLPGVTLTEQGIEMLNSLRAFVSEVKGLEDIENLLKKELGYKKIIVVPGDSDKDPNVKRELGNAAAMCLSGMIRHKDIIALTGGSTIKEMVDSFPRMDFKDNLIVPARGSLGKIIDIQSNNLVAALAEKLGAPYKLLNVPDNLSSQSLEVLLKEKEIREVVDLIKRAQILVLGIGRADKMAQRRGLSREEITELLEEGAVGEAFGTYFGKGGKIIRKINSVGIRLEDYNNVGTLIAVTGGSSKAEAIDAVRLGNENAILVTDEGAARKVMQILKSQYNEF</sequence>
<dbReference type="Pfam" id="PF04198">
    <property type="entry name" value="Sugar-bind"/>
    <property type="match status" value="1"/>
</dbReference>
<dbReference type="InterPro" id="IPR048715">
    <property type="entry name" value="CggR_N"/>
</dbReference>
<dbReference type="PANTHER" id="PTHR34294">
    <property type="entry name" value="TRANSCRIPTIONAL REGULATOR-RELATED"/>
    <property type="match status" value="1"/>
</dbReference>
<evidence type="ECO:0000256" key="3">
    <source>
        <dbReference type="ARBA" id="ARBA00023125"/>
    </source>
</evidence>
<protein>
    <submittedName>
        <fullName evidence="7">Sugar-binding transcriptional regulator</fullName>
    </submittedName>
</protein>
<dbReference type="SUPFAM" id="SSF100950">
    <property type="entry name" value="NagB/RpiA/CoA transferase-like"/>
    <property type="match status" value="1"/>
</dbReference>
<dbReference type="PANTHER" id="PTHR34294:SF5">
    <property type="entry name" value="CENTRAL GLYCOLYTIC GENES REGULATOR"/>
    <property type="match status" value="1"/>
</dbReference>
<gene>
    <name evidence="7" type="ORF">KCG48_07300</name>
</gene>
<accession>A0A941HQ69</accession>
<keyword evidence="4" id="KW-0804">Transcription</keyword>
<name>A0A941HQ69_9CLOT</name>
<comment type="caution">
    <text evidence="7">The sequence shown here is derived from an EMBL/GenBank/DDBJ whole genome shotgun (WGS) entry which is preliminary data.</text>
</comment>
<dbReference type="InterPro" id="IPR051054">
    <property type="entry name" value="SorC_transcr_regulators"/>
</dbReference>
<comment type="similarity">
    <text evidence="1">Belongs to the SorC transcriptional regulatory family.</text>
</comment>
<evidence type="ECO:0000256" key="1">
    <source>
        <dbReference type="ARBA" id="ARBA00010466"/>
    </source>
</evidence>
<dbReference type="Gene3D" id="3.40.50.1360">
    <property type="match status" value="1"/>
</dbReference>
<keyword evidence="8" id="KW-1185">Reference proteome</keyword>
<dbReference type="InterPro" id="IPR036390">
    <property type="entry name" value="WH_DNA-bd_sf"/>
</dbReference>
<evidence type="ECO:0000313" key="7">
    <source>
        <dbReference type="EMBL" id="MBR0576146.1"/>
    </source>
</evidence>
<keyword evidence="2" id="KW-0805">Transcription regulation</keyword>
<organism evidence="7 8">
    <name type="scientific">Proteiniclasticum sediminis</name>
    <dbReference type="NCBI Taxonomy" id="2804028"/>
    <lineage>
        <taxon>Bacteria</taxon>
        <taxon>Bacillati</taxon>
        <taxon>Bacillota</taxon>
        <taxon>Clostridia</taxon>
        <taxon>Eubacteriales</taxon>
        <taxon>Clostridiaceae</taxon>
        <taxon>Proteiniclasticum</taxon>
    </lineage>
</organism>
<evidence type="ECO:0000259" key="6">
    <source>
        <dbReference type="Pfam" id="PF21715"/>
    </source>
</evidence>
<evidence type="ECO:0000256" key="2">
    <source>
        <dbReference type="ARBA" id="ARBA00023015"/>
    </source>
</evidence>
<dbReference type="RefSeq" id="WP_211800952.1">
    <property type="nucleotide sequence ID" value="NZ_JAGSCS010000008.1"/>
</dbReference>